<organism evidence="2 3">
    <name type="scientific">Eumeta variegata</name>
    <name type="common">Bagworm moth</name>
    <name type="synonym">Eumeta japonica</name>
    <dbReference type="NCBI Taxonomy" id="151549"/>
    <lineage>
        <taxon>Eukaryota</taxon>
        <taxon>Metazoa</taxon>
        <taxon>Ecdysozoa</taxon>
        <taxon>Arthropoda</taxon>
        <taxon>Hexapoda</taxon>
        <taxon>Insecta</taxon>
        <taxon>Pterygota</taxon>
        <taxon>Neoptera</taxon>
        <taxon>Endopterygota</taxon>
        <taxon>Lepidoptera</taxon>
        <taxon>Glossata</taxon>
        <taxon>Ditrysia</taxon>
        <taxon>Tineoidea</taxon>
        <taxon>Psychidae</taxon>
        <taxon>Oiketicinae</taxon>
        <taxon>Eumeta</taxon>
    </lineage>
</organism>
<evidence type="ECO:0000313" key="3">
    <source>
        <dbReference type="Proteomes" id="UP000299102"/>
    </source>
</evidence>
<name>A0A4C1XMA0_EUMVA</name>
<reference evidence="2 3" key="1">
    <citation type="journal article" date="2019" name="Commun. Biol.">
        <title>The bagworm genome reveals a unique fibroin gene that provides high tensile strength.</title>
        <authorList>
            <person name="Kono N."/>
            <person name="Nakamura H."/>
            <person name="Ohtoshi R."/>
            <person name="Tomita M."/>
            <person name="Numata K."/>
            <person name="Arakawa K."/>
        </authorList>
    </citation>
    <scope>NUCLEOTIDE SEQUENCE [LARGE SCALE GENOMIC DNA]</scope>
</reference>
<dbReference type="AlphaFoldDB" id="A0A4C1XMA0"/>
<evidence type="ECO:0000313" key="2">
    <source>
        <dbReference type="EMBL" id="GBP65046.1"/>
    </source>
</evidence>
<feature type="region of interest" description="Disordered" evidence="1">
    <location>
        <begin position="27"/>
        <end position="88"/>
    </location>
</feature>
<dbReference type="EMBL" id="BGZK01000918">
    <property type="protein sequence ID" value="GBP65046.1"/>
    <property type="molecule type" value="Genomic_DNA"/>
</dbReference>
<keyword evidence="3" id="KW-1185">Reference proteome</keyword>
<comment type="caution">
    <text evidence="2">The sequence shown here is derived from an EMBL/GenBank/DDBJ whole genome shotgun (WGS) entry which is preliminary data.</text>
</comment>
<gene>
    <name evidence="2" type="ORF">EVAR_46840_1</name>
</gene>
<sequence length="121" mass="13359">MRTTRKQKQRSTISRLYMAQYVHDENSINPFESGPRAAGARGGARGAADPSPPFPCPGSQSAPARKSGPTVGSKPSRLPRRAAADGSSCEKKLCWITIGPWAVRRQRTLGRRCYTILWVYR</sequence>
<evidence type="ECO:0000256" key="1">
    <source>
        <dbReference type="SAM" id="MobiDB-lite"/>
    </source>
</evidence>
<dbReference type="Proteomes" id="UP000299102">
    <property type="component" value="Unassembled WGS sequence"/>
</dbReference>
<protein>
    <submittedName>
        <fullName evidence="2">Uncharacterized protein</fullName>
    </submittedName>
</protein>
<accession>A0A4C1XMA0</accession>
<proteinExistence type="predicted"/>